<evidence type="ECO:0000256" key="1">
    <source>
        <dbReference type="SAM" id="MobiDB-lite"/>
    </source>
</evidence>
<protein>
    <submittedName>
        <fullName evidence="2">Uncharacterized protein</fullName>
    </submittedName>
</protein>
<evidence type="ECO:0000313" key="2">
    <source>
        <dbReference type="EMBL" id="NEU72864.1"/>
    </source>
</evidence>
<name>A0A846H877_9CYAN</name>
<gene>
    <name evidence="2" type="ORF">PI95_009855</name>
</gene>
<accession>A0A846H877</accession>
<keyword evidence="3" id="KW-1185">Reference proteome</keyword>
<evidence type="ECO:0000313" key="3">
    <source>
        <dbReference type="Proteomes" id="UP000031549"/>
    </source>
</evidence>
<dbReference type="AlphaFoldDB" id="A0A846H877"/>
<feature type="region of interest" description="Disordered" evidence="1">
    <location>
        <begin position="1"/>
        <end position="55"/>
    </location>
</feature>
<dbReference type="RefSeq" id="WP_163518754.1">
    <property type="nucleotide sequence ID" value="NZ_JTCM02000014.1"/>
</dbReference>
<reference evidence="2 3" key="1">
    <citation type="journal article" date="2015" name="Genome Announc.">
        <title>Draft Genome Sequence of Cyanobacterium Hassallia byssoidea Strain VB512170, Isolated from Monuments in India.</title>
        <authorList>
            <person name="Singh D."/>
            <person name="Chandrababunaidu M.M."/>
            <person name="Panda A."/>
            <person name="Sen D."/>
            <person name="Bhattacharyya S."/>
            <person name="Adhikary S.P."/>
            <person name="Tripathy S."/>
        </authorList>
    </citation>
    <scope>NUCLEOTIDE SEQUENCE [LARGE SCALE GENOMIC DNA]</scope>
    <source>
        <strain evidence="2 3">VB512170</strain>
    </source>
</reference>
<sequence length="55" mass="5670">MGGQGGQGRQGEPARCGGHERCSDWRGQGGQGGLVVNNAPTLQPSTNNQPITTNH</sequence>
<comment type="caution">
    <text evidence="2">The sequence shown here is derived from an EMBL/GenBank/DDBJ whole genome shotgun (WGS) entry which is preliminary data.</text>
</comment>
<feature type="compositionally biased region" description="Polar residues" evidence="1">
    <location>
        <begin position="38"/>
        <end position="55"/>
    </location>
</feature>
<dbReference type="EMBL" id="JTCM02000014">
    <property type="protein sequence ID" value="NEU72864.1"/>
    <property type="molecule type" value="Genomic_DNA"/>
</dbReference>
<dbReference type="Proteomes" id="UP000031549">
    <property type="component" value="Unassembled WGS sequence"/>
</dbReference>
<proteinExistence type="predicted"/>
<organism evidence="2 3">
    <name type="scientific">Hassallia byssoidea VB512170</name>
    <dbReference type="NCBI Taxonomy" id="1304833"/>
    <lineage>
        <taxon>Bacteria</taxon>
        <taxon>Bacillati</taxon>
        <taxon>Cyanobacteriota</taxon>
        <taxon>Cyanophyceae</taxon>
        <taxon>Nostocales</taxon>
        <taxon>Tolypothrichaceae</taxon>
        <taxon>Hassallia</taxon>
    </lineage>
</organism>